<organism evidence="4 5">
    <name type="scientific">Criibacterium bergeronii</name>
    <dbReference type="NCBI Taxonomy" id="1871336"/>
    <lineage>
        <taxon>Bacteria</taxon>
        <taxon>Bacillati</taxon>
        <taxon>Bacillota</taxon>
        <taxon>Clostridia</taxon>
        <taxon>Peptostreptococcales</taxon>
        <taxon>Filifactoraceae</taxon>
        <taxon>Criibacterium</taxon>
    </lineage>
</organism>
<dbReference type="SUPFAM" id="SSF51735">
    <property type="entry name" value="NAD(P)-binding Rossmann-fold domains"/>
    <property type="match status" value="1"/>
</dbReference>
<dbReference type="PANTHER" id="PTHR10491:SF4">
    <property type="entry name" value="METHIONINE ADENOSYLTRANSFERASE 2 SUBUNIT BETA"/>
    <property type="match status" value="1"/>
</dbReference>
<dbReference type="Gene3D" id="3.40.50.720">
    <property type="entry name" value="NAD(P)-binding Rossmann-like Domain"/>
    <property type="match status" value="1"/>
</dbReference>
<accession>A0A371INN5</accession>
<comment type="function">
    <text evidence="2">Catalyzes the reduction of dTDP-6-deoxy-L-lyxo-4-hexulose to yield dTDP-L-rhamnose.</text>
</comment>
<dbReference type="GO" id="GO:0008831">
    <property type="term" value="F:dTDP-4-dehydrorhamnose reductase activity"/>
    <property type="evidence" value="ECO:0007669"/>
    <property type="project" value="UniProtKB-EC"/>
</dbReference>
<comment type="pathway">
    <text evidence="2">Carbohydrate biosynthesis; dTDP-L-rhamnose biosynthesis.</text>
</comment>
<keyword evidence="5" id="KW-1185">Reference proteome</keyword>
<evidence type="ECO:0000256" key="2">
    <source>
        <dbReference type="RuleBase" id="RU364082"/>
    </source>
</evidence>
<feature type="domain" description="RmlD-like substrate binding" evidence="3">
    <location>
        <begin position="1"/>
        <end position="277"/>
    </location>
</feature>
<name>A0A371INN5_9FIRM</name>
<dbReference type="NCBIfam" id="TIGR01214">
    <property type="entry name" value="rmlD"/>
    <property type="match status" value="1"/>
</dbReference>
<comment type="caution">
    <text evidence="4">The sequence shown here is derived from an EMBL/GenBank/DDBJ whole genome shotgun (WGS) entry which is preliminary data.</text>
</comment>
<dbReference type="GO" id="GO:0019305">
    <property type="term" value="P:dTDP-rhamnose biosynthetic process"/>
    <property type="evidence" value="ECO:0007669"/>
    <property type="project" value="UniProtKB-UniPathway"/>
</dbReference>
<gene>
    <name evidence="4" type="primary">rfbD</name>
    <name evidence="4" type="ORF">BBG48_001845</name>
</gene>
<dbReference type="InterPro" id="IPR029903">
    <property type="entry name" value="RmlD-like-bd"/>
</dbReference>
<dbReference type="InterPro" id="IPR036291">
    <property type="entry name" value="NAD(P)-bd_dom_sf"/>
</dbReference>
<keyword evidence="2" id="KW-0521">NADP</keyword>
<dbReference type="FunFam" id="3.40.50.720:FF:000159">
    <property type="entry name" value="dTDP-4-dehydrorhamnose reductase"/>
    <property type="match status" value="1"/>
</dbReference>
<proteinExistence type="inferred from homology"/>
<sequence>MKYLITGSNGQLGRALQEEFKNSSDEIILHDVDTLDITDNKQVEEILHKAKPNVVFNCAAYTNVDKCEENIELAYKINALGVQNLAMSCKNIGAKLVHISTDYVFSGDEKAPRIESDFTAPRTVYGKSKLYGEELLKQFGERYFIVRTAWLYGDGNNFVRTMLKLSKDHNKLTVVGDQFGSPTNAKDLAKVLIELSKTQYYGLYHGTCQGSCSWYEFTKKIYEIMGIKNEVIKVTSEEFKRPAPRPNYSILDNFCLRLRGLDRFRPWEEAIKDYLENDKDWRGDNL</sequence>
<reference evidence="4 5" key="1">
    <citation type="journal article" date="2016" name="Genome Announc.">
        <title>Draft Genome Sequence of Criibacterium bergeronii gen. nov., sp. nov., Strain CCRI-22567T, Isolated from a Vaginal Sample from a Woman with Bacterial Vaginosis.</title>
        <authorList>
            <person name="Maheux A.F."/>
            <person name="Berube E."/>
            <person name="Boudreau D.K."/>
            <person name="Raymond F."/>
            <person name="Corbeil J."/>
            <person name="Roy P.H."/>
            <person name="Boissinot M."/>
            <person name="Omar R.F."/>
        </authorList>
    </citation>
    <scope>NUCLEOTIDE SEQUENCE [LARGE SCALE GENOMIC DNA]</scope>
    <source>
        <strain evidence="4 5">CCRI-22567</strain>
    </source>
</reference>
<protein>
    <recommendedName>
        <fullName evidence="2">dTDP-4-dehydrorhamnose reductase</fullName>
        <ecNumber evidence="2">1.1.1.133</ecNumber>
    </recommendedName>
</protein>
<dbReference type="EMBL" id="MBEW02000002">
    <property type="protein sequence ID" value="RDY22111.1"/>
    <property type="molecule type" value="Genomic_DNA"/>
</dbReference>
<comment type="similarity">
    <text evidence="1 2">Belongs to the dTDP-4-dehydrorhamnose reductase family.</text>
</comment>
<evidence type="ECO:0000256" key="1">
    <source>
        <dbReference type="ARBA" id="ARBA00010944"/>
    </source>
</evidence>
<dbReference type="UniPathway" id="UPA00124"/>
<dbReference type="RefSeq" id="WP_068914260.1">
    <property type="nucleotide sequence ID" value="NZ_MBEW02000002.1"/>
</dbReference>
<keyword evidence="2 4" id="KW-0560">Oxidoreductase</keyword>
<evidence type="ECO:0000313" key="5">
    <source>
        <dbReference type="Proteomes" id="UP000093352"/>
    </source>
</evidence>
<dbReference type="EC" id="1.1.1.133" evidence="2"/>
<evidence type="ECO:0000313" key="4">
    <source>
        <dbReference type="EMBL" id="RDY22111.1"/>
    </source>
</evidence>
<dbReference type="Pfam" id="PF04321">
    <property type="entry name" value="RmlD_sub_bind"/>
    <property type="match status" value="1"/>
</dbReference>
<dbReference type="AlphaFoldDB" id="A0A371INN5"/>
<dbReference type="PANTHER" id="PTHR10491">
    <property type="entry name" value="DTDP-4-DEHYDRORHAMNOSE REDUCTASE"/>
    <property type="match status" value="1"/>
</dbReference>
<evidence type="ECO:0000259" key="3">
    <source>
        <dbReference type="Pfam" id="PF04321"/>
    </source>
</evidence>
<dbReference type="InterPro" id="IPR005913">
    <property type="entry name" value="dTDP_dehydrorham_reduct"/>
</dbReference>
<dbReference type="Proteomes" id="UP000093352">
    <property type="component" value="Unassembled WGS sequence"/>
</dbReference>
<dbReference type="CDD" id="cd05254">
    <property type="entry name" value="dTDP_HR_like_SDR_e"/>
    <property type="match status" value="1"/>
</dbReference>
<dbReference type="GO" id="GO:0005829">
    <property type="term" value="C:cytosol"/>
    <property type="evidence" value="ECO:0007669"/>
    <property type="project" value="TreeGrafter"/>
</dbReference>
<dbReference type="Gene3D" id="3.90.25.10">
    <property type="entry name" value="UDP-galactose 4-epimerase, domain 1"/>
    <property type="match status" value="1"/>
</dbReference>
<dbReference type="STRING" id="1871336.BBG48_07575"/>